<gene>
    <name evidence="2" type="ORF">LSAT_V11C600338560</name>
</gene>
<dbReference type="Proteomes" id="UP000235145">
    <property type="component" value="Unassembled WGS sequence"/>
</dbReference>
<proteinExistence type="predicted"/>
<organism evidence="2 3">
    <name type="scientific">Lactuca sativa</name>
    <name type="common">Garden lettuce</name>
    <dbReference type="NCBI Taxonomy" id="4236"/>
    <lineage>
        <taxon>Eukaryota</taxon>
        <taxon>Viridiplantae</taxon>
        <taxon>Streptophyta</taxon>
        <taxon>Embryophyta</taxon>
        <taxon>Tracheophyta</taxon>
        <taxon>Spermatophyta</taxon>
        <taxon>Magnoliopsida</taxon>
        <taxon>eudicotyledons</taxon>
        <taxon>Gunneridae</taxon>
        <taxon>Pentapetalae</taxon>
        <taxon>asterids</taxon>
        <taxon>campanulids</taxon>
        <taxon>Asterales</taxon>
        <taxon>Asteraceae</taxon>
        <taxon>Cichorioideae</taxon>
        <taxon>Cichorieae</taxon>
        <taxon>Lactucinae</taxon>
        <taxon>Lactuca</taxon>
    </lineage>
</organism>
<evidence type="ECO:0000313" key="3">
    <source>
        <dbReference type="Proteomes" id="UP000235145"/>
    </source>
</evidence>
<evidence type="ECO:0000256" key="1">
    <source>
        <dbReference type="SAM" id="SignalP"/>
    </source>
</evidence>
<keyword evidence="3" id="KW-1185">Reference proteome</keyword>
<comment type="caution">
    <text evidence="2">The sequence shown here is derived from an EMBL/GenBank/DDBJ whole genome shotgun (WGS) entry which is preliminary data.</text>
</comment>
<dbReference type="AlphaFoldDB" id="A0A9R1VBB2"/>
<accession>A0A9R1VBB2</accession>
<feature type="signal peptide" evidence="1">
    <location>
        <begin position="1"/>
        <end position="18"/>
    </location>
</feature>
<keyword evidence="1" id="KW-0732">Signal</keyword>
<dbReference type="EMBL" id="NBSK02000006">
    <property type="protein sequence ID" value="KAJ0201555.1"/>
    <property type="molecule type" value="Genomic_DNA"/>
</dbReference>
<protein>
    <submittedName>
        <fullName evidence="2">Uncharacterized protein</fullName>
    </submittedName>
</protein>
<evidence type="ECO:0000313" key="2">
    <source>
        <dbReference type="EMBL" id="KAJ0201555.1"/>
    </source>
</evidence>
<name>A0A9R1VBB2_LACSA</name>
<sequence>MESLFGEILLFLFRQADAKRGGEIGDEGVCLRGLTKPKRQREDGRQRGGRSKVVAVEHKEGVGVHQEEGENGLDVLLAASIGINIRRGRKDFGPLPLFDPDEEAGKIDGCCRGVWVCCLHRKWEKRKESGLLSL</sequence>
<feature type="chain" id="PRO_5040113444" evidence="1">
    <location>
        <begin position="19"/>
        <end position="134"/>
    </location>
</feature>
<reference evidence="2 3" key="1">
    <citation type="journal article" date="2017" name="Nat. Commun.">
        <title>Genome assembly with in vitro proximity ligation data and whole-genome triplication in lettuce.</title>
        <authorList>
            <person name="Reyes-Chin-Wo S."/>
            <person name="Wang Z."/>
            <person name="Yang X."/>
            <person name="Kozik A."/>
            <person name="Arikit S."/>
            <person name="Song C."/>
            <person name="Xia L."/>
            <person name="Froenicke L."/>
            <person name="Lavelle D.O."/>
            <person name="Truco M.J."/>
            <person name="Xia R."/>
            <person name="Zhu S."/>
            <person name="Xu C."/>
            <person name="Xu H."/>
            <person name="Xu X."/>
            <person name="Cox K."/>
            <person name="Korf I."/>
            <person name="Meyers B.C."/>
            <person name="Michelmore R.W."/>
        </authorList>
    </citation>
    <scope>NUCLEOTIDE SEQUENCE [LARGE SCALE GENOMIC DNA]</scope>
    <source>
        <strain evidence="3">cv. Salinas</strain>
        <tissue evidence="2">Seedlings</tissue>
    </source>
</reference>